<proteinExistence type="predicted"/>
<reference evidence="1 2" key="2">
    <citation type="journal article" date="2016" name="Microb. Ecol.">
        <title>Genome Characteristics of a Novel Type I Methanotroph (Sn10-6) Isolated from a Flooded Indian Rice Field.</title>
        <authorList>
            <person name="Rahalkar M.C."/>
            <person name="Pandit P.S."/>
            <person name="Dhakephalkar P.K."/>
            <person name="Pore S."/>
            <person name="Arora P."/>
            <person name="Kapse N."/>
        </authorList>
    </citation>
    <scope>NUCLEOTIDE SEQUENCE [LARGE SCALE GENOMIC DNA]</scope>
    <source>
        <strain evidence="1 2">Sn10-6</strain>
    </source>
</reference>
<dbReference type="EMBL" id="LAJX01000004">
    <property type="protein sequence ID" value="KJV08075.1"/>
    <property type="molecule type" value="Genomic_DNA"/>
</dbReference>
<gene>
    <name evidence="1" type="ORF">VZ94_00510</name>
</gene>
<dbReference type="Proteomes" id="UP000033684">
    <property type="component" value="Unassembled WGS sequence"/>
</dbReference>
<dbReference type="RefSeq" id="WP_045777714.1">
    <property type="nucleotide sequence ID" value="NZ_LAJX01000004.1"/>
</dbReference>
<accession>A0A0F3IMX4</accession>
<name>A0A0F3IMX4_9GAMM</name>
<evidence type="ECO:0000313" key="1">
    <source>
        <dbReference type="EMBL" id="KJV08075.1"/>
    </source>
</evidence>
<evidence type="ECO:0000313" key="2">
    <source>
        <dbReference type="Proteomes" id="UP000033684"/>
    </source>
</evidence>
<comment type="caution">
    <text evidence="1">The sequence shown here is derived from an EMBL/GenBank/DDBJ whole genome shotgun (WGS) entry which is preliminary data.</text>
</comment>
<protein>
    <submittedName>
        <fullName evidence="1">Uncharacterized protein</fullName>
    </submittedName>
</protein>
<dbReference type="AlphaFoldDB" id="A0A0F3IMX4"/>
<keyword evidence="2" id="KW-1185">Reference proteome</keyword>
<sequence length="125" mass="14364">MIYDILSSEVINIPDPKQVFFQGARAIVRTGDDMDVIEKEIIKVKKSEFKIALVLYSQELQLAVSLLESVEQAVANSGDIFMQILWKDHDEFWSNNQRILIMGSTLELSEQQIYRVFEIAQSVQP</sequence>
<reference evidence="2" key="1">
    <citation type="submission" date="2015-03" db="EMBL/GenBank/DDBJ databases">
        <title>Draft genome sequence of a novel methanotroph (Sn10-6) isolated from flooded ricefield rhizosphere in India.</title>
        <authorList>
            <person name="Pandit P.S."/>
            <person name="Pore S.D."/>
            <person name="Arora P."/>
            <person name="Kapse N.G."/>
            <person name="Dhakephalkar P.K."/>
            <person name="Rahalkar M.C."/>
        </authorList>
    </citation>
    <scope>NUCLEOTIDE SEQUENCE [LARGE SCALE GENOMIC DNA]</scope>
    <source>
        <strain evidence="2">Sn10-6</strain>
    </source>
</reference>
<organism evidence="1 2">
    <name type="scientific">Methylocucumis oryzae</name>
    <dbReference type="NCBI Taxonomy" id="1632867"/>
    <lineage>
        <taxon>Bacteria</taxon>
        <taxon>Pseudomonadati</taxon>
        <taxon>Pseudomonadota</taxon>
        <taxon>Gammaproteobacteria</taxon>
        <taxon>Methylococcales</taxon>
        <taxon>Methylococcaceae</taxon>
        <taxon>Methylocucumis</taxon>
    </lineage>
</organism>